<sequence>MIRGLHSFRECFQGYESNYIIIGGAACDLLMSDFDMEFRATKDLDLVLILEVLTVEFGRKFWDYILEAGYEHRNKSSGKSQFYRFSKPKNDSFPAMIEIFSRRTDKMVLPEDAVLTPIPLEEELSSLSAILLDEDYYQFLRNGPVILDGVSILNTPYLIPFKMKAWLDLTERRKFGEKIDSRDIRKHRNDVYRMSELLGEEIMIPTKGIIKKDISEFLLKMETEELDTKQLGLRQSKEEIIRRLKNCYLRDDRGDL</sequence>
<evidence type="ECO:0008006" key="3">
    <source>
        <dbReference type="Google" id="ProtNLM"/>
    </source>
</evidence>
<proteinExistence type="predicted"/>
<reference evidence="1" key="1">
    <citation type="submission" date="2020-04" db="EMBL/GenBank/DDBJ databases">
        <title>Deep metagenomics examines the oral microbiome during advanced dental caries in children, revealing novel taxa and co-occurrences with host molecules.</title>
        <authorList>
            <person name="Baker J.L."/>
            <person name="Morton J.T."/>
            <person name="Dinis M."/>
            <person name="Alvarez R."/>
            <person name="Tran N.C."/>
            <person name="Knight R."/>
            <person name="Edlund A."/>
        </authorList>
    </citation>
    <scope>NUCLEOTIDE SEQUENCE</scope>
    <source>
        <strain evidence="1">JCVI_38_bin.19</strain>
    </source>
</reference>
<comment type="caution">
    <text evidence="1">The sequence shown here is derived from an EMBL/GenBank/DDBJ whole genome shotgun (WGS) entry which is preliminary data.</text>
</comment>
<dbReference type="AlphaFoldDB" id="A0A930DPA6"/>
<evidence type="ECO:0000313" key="1">
    <source>
        <dbReference type="EMBL" id="MBF1273282.1"/>
    </source>
</evidence>
<protein>
    <recommendedName>
        <fullName evidence="3">Nucleotidyl transferase AbiEii toxin, Type IV TA system</fullName>
    </recommendedName>
</protein>
<dbReference type="EMBL" id="JABZRA010000118">
    <property type="protein sequence ID" value="MBF1273282.1"/>
    <property type="molecule type" value="Genomic_DNA"/>
</dbReference>
<gene>
    <name evidence="1" type="ORF">HXM90_07710</name>
</gene>
<dbReference type="RefSeq" id="WP_304072545.1">
    <property type="nucleotide sequence ID" value="NZ_JABZRA010000118.1"/>
</dbReference>
<dbReference type="PROSITE" id="PS51257">
    <property type="entry name" value="PROKAR_LIPOPROTEIN"/>
    <property type="match status" value="1"/>
</dbReference>
<accession>A0A930DPA6</accession>
<dbReference type="Proteomes" id="UP000775770">
    <property type="component" value="Unassembled WGS sequence"/>
</dbReference>
<evidence type="ECO:0000313" key="2">
    <source>
        <dbReference type="Proteomes" id="UP000775770"/>
    </source>
</evidence>
<organism evidence="1 2">
    <name type="scientific">Oribacterium sinus</name>
    <dbReference type="NCBI Taxonomy" id="237576"/>
    <lineage>
        <taxon>Bacteria</taxon>
        <taxon>Bacillati</taxon>
        <taxon>Bacillota</taxon>
        <taxon>Clostridia</taxon>
        <taxon>Lachnospirales</taxon>
        <taxon>Lachnospiraceae</taxon>
        <taxon>Oribacterium</taxon>
    </lineage>
</organism>
<name>A0A930DPA6_9FIRM</name>